<dbReference type="eggNOG" id="COG0515">
    <property type="taxonomic scope" value="Bacteria"/>
</dbReference>
<dbReference type="HOGENOM" id="CLU_056150_0_0_9"/>
<evidence type="ECO:0000256" key="2">
    <source>
        <dbReference type="ARBA" id="ARBA00022679"/>
    </source>
</evidence>
<reference evidence="7 8" key="1">
    <citation type="submission" date="2009-01" db="EMBL/GenBank/DDBJ databases">
        <authorList>
            <person name="Fulton L."/>
            <person name="Clifton S."/>
            <person name="Fulton B."/>
            <person name="Xu J."/>
            <person name="Minx P."/>
            <person name="Pepin K.H."/>
            <person name="Johnson M."/>
            <person name="Bhonagiri V."/>
            <person name="Nash W.E."/>
            <person name="Mardis E.R."/>
            <person name="Wilson R.K."/>
        </authorList>
    </citation>
    <scope>NUCLEOTIDE SEQUENCE [LARGE SCALE GENOMIC DNA]</scope>
    <source>
        <strain evidence="7 8">DSM 5476</strain>
    </source>
</reference>
<dbReference type="InterPro" id="IPR008271">
    <property type="entry name" value="Ser/Thr_kinase_AS"/>
</dbReference>
<keyword evidence="2" id="KW-0808">Transferase</keyword>
<evidence type="ECO:0000256" key="1">
    <source>
        <dbReference type="ARBA" id="ARBA00012513"/>
    </source>
</evidence>
<dbReference type="Proteomes" id="UP000003340">
    <property type="component" value="Unassembled WGS sequence"/>
</dbReference>
<dbReference type="PANTHER" id="PTHR43289">
    <property type="entry name" value="MITOGEN-ACTIVATED PROTEIN KINASE KINASE KINASE 20-RELATED"/>
    <property type="match status" value="1"/>
</dbReference>
<keyword evidence="3" id="KW-0547">Nucleotide-binding</keyword>
<evidence type="ECO:0000259" key="6">
    <source>
        <dbReference type="PROSITE" id="PS50011"/>
    </source>
</evidence>
<evidence type="ECO:0000256" key="5">
    <source>
        <dbReference type="ARBA" id="ARBA00022840"/>
    </source>
</evidence>
<dbReference type="CDD" id="cd14014">
    <property type="entry name" value="STKc_PknB_like"/>
    <property type="match status" value="1"/>
</dbReference>
<dbReference type="PROSITE" id="PS50011">
    <property type="entry name" value="PROTEIN_KINASE_DOM"/>
    <property type="match status" value="1"/>
</dbReference>
<dbReference type="GO" id="GO:0004674">
    <property type="term" value="F:protein serine/threonine kinase activity"/>
    <property type="evidence" value="ECO:0007669"/>
    <property type="project" value="UniProtKB-EC"/>
</dbReference>
<proteinExistence type="predicted"/>
<dbReference type="SMART" id="SM00220">
    <property type="entry name" value="S_TKc"/>
    <property type="match status" value="1"/>
</dbReference>
<dbReference type="Pfam" id="PF00069">
    <property type="entry name" value="Pkinase"/>
    <property type="match status" value="1"/>
</dbReference>
<dbReference type="STRING" id="537013.CLOSTMETH_00225"/>
<name>C0E8T0_9FIRM</name>
<dbReference type="EC" id="2.7.11.1" evidence="1"/>
<keyword evidence="4 7" id="KW-0418">Kinase</keyword>
<gene>
    <name evidence="7" type="ORF">CLOSTMETH_00225</name>
</gene>
<evidence type="ECO:0000256" key="3">
    <source>
        <dbReference type="ARBA" id="ARBA00022741"/>
    </source>
</evidence>
<dbReference type="Gene3D" id="1.10.510.10">
    <property type="entry name" value="Transferase(Phosphotransferase) domain 1"/>
    <property type="match status" value="1"/>
</dbReference>
<comment type="caution">
    <text evidence="7">The sequence shown here is derived from an EMBL/GenBank/DDBJ whole genome shotgun (WGS) entry which is preliminary data.</text>
</comment>
<protein>
    <recommendedName>
        <fullName evidence="1">non-specific serine/threonine protein kinase</fullName>
        <ecNumber evidence="1">2.7.11.1</ecNumber>
    </recommendedName>
</protein>
<reference evidence="7 8" key="2">
    <citation type="submission" date="2009-02" db="EMBL/GenBank/DDBJ databases">
        <title>Draft genome sequence of Clostridium methylpentosum (DSM 5476).</title>
        <authorList>
            <person name="Sudarsanam P."/>
            <person name="Ley R."/>
            <person name="Guruge J."/>
            <person name="Turnbaugh P.J."/>
            <person name="Mahowald M."/>
            <person name="Liep D."/>
            <person name="Gordon J."/>
        </authorList>
    </citation>
    <scope>NUCLEOTIDE SEQUENCE [LARGE SCALE GENOMIC DNA]</scope>
    <source>
        <strain evidence="7 8">DSM 5476</strain>
    </source>
</reference>
<sequence length="343" mass="38712">MQNVTQQYLLSQYRELKPLSEGKLYSTCLVRSELDGSLAVKKRMGPGQAEIYRTLQDCPLDSIPKVHSVVVLDGCCTVIEEYIQGETLEQMLEREKTFSNEQVVSCCVQLCDTLEWLHQRGIIHRDIKPSNILIDSQGKVRLIDFDISRAVRPDANRDTAILGTVGYAAPEQFGFCQSDGRTDLYALGVLINVMSTGFPPSQRRADGALGAIVERCIRLDPNDRIQTAAQLRQQLEDTQREIHTAQPRRRWNTALLLIACLTAALRLILSFLRQNTWVDFTANLLSSLLCILLPLFLLLDAQQISRRLFFLKKVPPQDRRTVCFVLAGCSLTLGLILLLLLRI</sequence>
<dbReference type="EMBL" id="ACEC01000009">
    <property type="protein sequence ID" value="EEG32136.1"/>
    <property type="molecule type" value="Genomic_DNA"/>
</dbReference>
<dbReference type="PANTHER" id="PTHR43289:SF6">
    <property type="entry name" value="SERINE_THREONINE-PROTEIN KINASE NEKL-3"/>
    <property type="match status" value="1"/>
</dbReference>
<evidence type="ECO:0000313" key="8">
    <source>
        <dbReference type="Proteomes" id="UP000003340"/>
    </source>
</evidence>
<keyword evidence="5" id="KW-0067">ATP-binding</keyword>
<dbReference type="GO" id="GO:0005524">
    <property type="term" value="F:ATP binding"/>
    <property type="evidence" value="ECO:0007669"/>
    <property type="project" value="UniProtKB-KW"/>
</dbReference>
<dbReference type="PROSITE" id="PS00108">
    <property type="entry name" value="PROTEIN_KINASE_ST"/>
    <property type="match status" value="1"/>
</dbReference>
<dbReference type="AlphaFoldDB" id="C0E8T0"/>
<keyword evidence="8" id="KW-1185">Reference proteome</keyword>
<dbReference type="InterPro" id="IPR000719">
    <property type="entry name" value="Prot_kinase_dom"/>
</dbReference>
<organism evidence="7 8">
    <name type="scientific">[Clostridium] methylpentosum DSM 5476</name>
    <dbReference type="NCBI Taxonomy" id="537013"/>
    <lineage>
        <taxon>Bacteria</taxon>
        <taxon>Bacillati</taxon>
        <taxon>Bacillota</taxon>
        <taxon>Clostridia</taxon>
        <taxon>Eubacteriales</taxon>
        <taxon>Oscillospiraceae</taxon>
        <taxon>Oscillospiraceae incertae sedis</taxon>
    </lineage>
</organism>
<evidence type="ECO:0000313" key="7">
    <source>
        <dbReference type="EMBL" id="EEG32136.1"/>
    </source>
</evidence>
<feature type="domain" description="Protein kinase" evidence="6">
    <location>
        <begin position="1"/>
        <end position="272"/>
    </location>
</feature>
<accession>C0E8T0</accession>
<dbReference type="SUPFAM" id="SSF56112">
    <property type="entry name" value="Protein kinase-like (PK-like)"/>
    <property type="match status" value="1"/>
</dbReference>
<dbReference type="InterPro" id="IPR011009">
    <property type="entry name" value="Kinase-like_dom_sf"/>
</dbReference>
<evidence type="ECO:0000256" key="4">
    <source>
        <dbReference type="ARBA" id="ARBA00022777"/>
    </source>
</evidence>